<dbReference type="OrthoDB" id="6180861at2"/>
<dbReference type="RefSeq" id="WP_050451586.1">
    <property type="nucleotide sequence ID" value="NZ_LFJJ01000002.1"/>
</dbReference>
<organism evidence="1 2">
    <name type="scientific">Candidatus Burkholderia verschuerenii</name>
    <dbReference type="NCBI Taxonomy" id="242163"/>
    <lineage>
        <taxon>Bacteria</taxon>
        <taxon>Pseudomonadati</taxon>
        <taxon>Pseudomonadota</taxon>
        <taxon>Betaproteobacteria</taxon>
        <taxon>Burkholderiales</taxon>
        <taxon>Burkholderiaceae</taxon>
        <taxon>Burkholderia</taxon>
    </lineage>
</organism>
<dbReference type="AlphaFoldDB" id="A0A0L0MIY5"/>
<sequence>MKTADVRVALRSRFCSPEWALFFEVGDATGVQHNRWADAVAINLYPSRGLEIHGFEIKVSRSDWLRELKNPAKSAPVQQFCDRWWVVAPDGVILDGELPPTWGRYEAQASGKLRQVVAAPKLEPNEINRAFVAAMLRRASATDEDLVKAAVSAEIQRLRQADEQRVAKEIDARTRRFKETQEAIAEIEAISGVEISHWGKSEQIGRAVRAVLTSGVLETWGGIEGVKKRAAAILAQCDEALALFPAAEAKADECNT</sequence>
<protein>
    <submittedName>
        <fullName evidence="1">Phage protein</fullName>
    </submittedName>
</protein>
<dbReference type="Proteomes" id="UP000036959">
    <property type="component" value="Unassembled WGS sequence"/>
</dbReference>
<proteinExistence type="predicted"/>
<dbReference type="PATRIC" id="fig|242163.4.peg.2527"/>
<comment type="caution">
    <text evidence="1">The sequence shown here is derived from an EMBL/GenBank/DDBJ whole genome shotgun (WGS) entry which is preliminary data.</text>
</comment>
<reference evidence="2" key="1">
    <citation type="submission" date="2015-06" db="EMBL/GenBank/DDBJ databases">
        <title>Comparative genomics of Burkholderia leaf nodule symbionts.</title>
        <authorList>
            <person name="Carlier A."/>
            <person name="Eberl L."/>
            <person name="Pinto-Carbo M."/>
        </authorList>
    </citation>
    <scope>NUCLEOTIDE SEQUENCE [LARGE SCALE GENOMIC DNA]</scope>
    <source>
        <strain evidence="2">UZHbot4</strain>
    </source>
</reference>
<keyword evidence="2" id="KW-1185">Reference proteome</keyword>
<gene>
    <name evidence="1" type="ORF">BVER_01723</name>
</gene>
<evidence type="ECO:0000313" key="1">
    <source>
        <dbReference type="EMBL" id="KND62280.1"/>
    </source>
</evidence>
<dbReference type="EMBL" id="LFJJ01000002">
    <property type="protein sequence ID" value="KND62280.1"/>
    <property type="molecule type" value="Genomic_DNA"/>
</dbReference>
<name>A0A0L0MIY5_9BURK</name>
<evidence type="ECO:0000313" key="2">
    <source>
        <dbReference type="Proteomes" id="UP000036959"/>
    </source>
</evidence>
<accession>A0A0L0MIY5</accession>